<organism evidence="2 3">
    <name type="scientific">Ramlibacter agri</name>
    <dbReference type="NCBI Taxonomy" id="2728837"/>
    <lineage>
        <taxon>Bacteria</taxon>
        <taxon>Pseudomonadati</taxon>
        <taxon>Pseudomonadota</taxon>
        <taxon>Betaproteobacteria</taxon>
        <taxon>Burkholderiales</taxon>
        <taxon>Comamonadaceae</taxon>
        <taxon>Ramlibacter</taxon>
    </lineage>
</organism>
<name>A0A848HBD2_9BURK</name>
<feature type="transmembrane region" description="Helical" evidence="1">
    <location>
        <begin position="217"/>
        <end position="239"/>
    </location>
</feature>
<keyword evidence="1" id="KW-0812">Transmembrane</keyword>
<proteinExistence type="predicted"/>
<feature type="transmembrane region" description="Helical" evidence="1">
    <location>
        <begin position="276"/>
        <end position="293"/>
    </location>
</feature>
<feature type="transmembrane region" description="Helical" evidence="1">
    <location>
        <begin position="324"/>
        <end position="342"/>
    </location>
</feature>
<feature type="transmembrane region" description="Helical" evidence="1">
    <location>
        <begin position="135"/>
        <end position="157"/>
    </location>
</feature>
<comment type="caution">
    <text evidence="2">The sequence shown here is derived from an EMBL/GenBank/DDBJ whole genome shotgun (WGS) entry which is preliminary data.</text>
</comment>
<accession>A0A848HBD2</accession>
<feature type="transmembrane region" description="Helical" evidence="1">
    <location>
        <begin position="103"/>
        <end position="123"/>
    </location>
</feature>
<reference evidence="2 3" key="1">
    <citation type="submission" date="2020-04" db="EMBL/GenBank/DDBJ databases">
        <title>Ramlibacter sp. G-1-2-2 isolated from soil.</title>
        <authorList>
            <person name="Dahal R.H."/>
        </authorList>
    </citation>
    <scope>NUCLEOTIDE SEQUENCE [LARGE SCALE GENOMIC DNA]</scope>
    <source>
        <strain evidence="2 3">G-1-2-2</strain>
    </source>
</reference>
<dbReference type="Proteomes" id="UP000541185">
    <property type="component" value="Unassembled WGS sequence"/>
</dbReference>
<feature type="transmembrane region" description="Helical" evidence="1">
    <location>
        <begin position="351"/>
        <end position="368"/>
    </location>
</feature>
<evidence type="ECO:0000256" key="1">
    <source>
        <dbReference type="SAM" id="Phobius"/>
    </source>
</evidence>
<keyword evidence="1" id="KW-1133">Transmembrane helix</keyword>
<feature type="transmembrane region" description="Helical" evidence="1">
    <location>
        <begin position="26"/>
        <end position="48"/>
    </location>
</feature>
<feature type="transmembrane region" description="Helical" evidence="1">
    <location>
        <begin position="300"/>
        <end position="318"/>
    </location>
</feature>
<dbReference type="AlphaFoldDB" id="A0A848HBD2"/>
<sequence>MQDTYSVDETAGAANAHRSKAWSVNLVSAAAIMAVGAILLLSWMRLFLGVDLTDESFYVALPYRFALGDVPIRDEQNLAQFAGILILPLVRLYVWIAGATDGIVLYVRHLHLVFTALVGWVVFLAARRALHWRHALLAGALCLLFVPFNIHSISYNTMGSGFLTVSCFMAMRGERRAAWALAGLALGLAILVYPTLAPVALVFPVVLLLAEERSRRWHLLAAYLAGGLLAALVPAWLMLRAGYDATRAVVNYLMGFPAHSGGVEKLRLVVTTFWDGVPHVSWLLAAMAALLAWHLFRPRALRFALLLLPLLLFAWWYKPNGTDALFEISAFALLGPFVYPLVREQAAARRLLYFVWLPSFIAGLVTAWSSSNGATNACIGLFPAAVATLLFMQLAVVNAPIPAPRGDWLAVGIALLLLVPFLQGGYQDYYGDPVRRWQLTERVPAGPYQGLYTHPERLELLQKFEQQLRPLIRPDDRVLVFNDWAAGYLLAGVRPGVNSAWLPPASATAGREPTLEYWRRTGNEPTVLLLMKQTEASGDPLLPLLRGPAFAPVADLGFATLRRRVAPLTSGSQAAAQ</sequence>
<evidence type="ECO:0008006" key="4">
    <source>
        <dbReference type="Google" id="ProtNLM"/>
    </source>
</evidence>
<gene>
    <name evidence="2" type="ORF">HHL11_28860</name>
</gene>
<dbReference type="EMBL" id="JABBFX010000003">
    <property type="protein sequence ID" value="NML47794.1"/>
    <property type="molecule type" value="Genomic_DNA"/>
</dbReference>
<evidence type="ECO:0000313" key="3">
    <source>
        <dbReference type="Proteomes" id="UP000541185"/>
    </source>
</evidence>
<feature type="transmembrane region" description="Helical" evidence="1">
    <location>
        <begin position="177"/>
        <end position="210"/>
    </location>
</feature>
<feature type="transmembrane region" description="Helical" evidence="1">
    <location>
        <begin position="408"/>
        <end position="426"/>
    </location>
</feature>
<keyword evidence="3" id="KW-1185">Reference proteome</keyword>
<evidence type="ECO:0000313" key="2">
    <source>
        <dbReference type="EMBL" id="NML47794.1"/>
    </source>
</evidence>
<feature type="transmembrane region" description="Helical" evidence="1">
    <location>
        <begin position="374"/>
        <end position="396"/>
    </location>
</feature>
<keyword evidence="1" id="KW-0472">Membrane</keyword>
<dbReference type="RefSeq" id="WP_169422053.1">
    <property type="nucleotide sequence ID" value="NZ_JABBFX010000003.1"/>
</dbReference>
<protein>
    <recommendedName>
        <fullName evidence="4">Glycosyltransferase RgtA/B/C/D-like domain-containing protein</fullName>
    </recommendedName>
</protein>